<dbReference type="AlphaFoldDB" id="A0A6I5WN72"/>
<accession>A0A6I5WN72</accession>
<protein>
    <submittedName>
        <fullName evidence="1">DUF2612 domain-containing protein</fullName>
    </submittedName>
</protein>
<name>A0A6I5WN72_GLAPU</name>
<dbReference type="InterPro" id="IPR021283">
    <property type="entry name" value="Phage_Wedge1"/>
</dbReference>
<dbReference type="KEGG" id="hpak:JT17_00530"/>
<dbReference type="Proteomes" id="UP000509790">
    <property type="component" value="Chromosome"/>
</dbReference>
<proteinExistence type="predicted"/>
<sequence length="205" mass="23264">MIQLEKTIISQYANSPIITSLLKNINENLDPRVDIEGFYNLIWNLDTARGIGLDIWGKIVGINRNIQVDEKNQFVSSTLATEDLKDFAVGTRHLMNDEMYRAMIFFKAMSNTIYATAPHINKLVSSLFEKRGRAYFIKNGTMMARYVFDFNLTPIEKAVIISTDLLPRPTGVLVDFYEPDIRNAFGFNEAGMAPFGQGAFYIGDR</sequence>
<gene>
    <name evidence="1" type="ORF">FLK62_08705</name>
</gene>
<reference evidence="1 2" key="1">
    <citation type="submission" date="2019-06" db="EMBL/GenBank/DDBJ databases">
        <title>Complete genome sequence of Haemophilus parasuis HPS412.</title>
        <authorList>
            <person name="Yang S."/>
            <person name="Huang C."/>
        </authorList>
    </citation>
    <scope>NUCLEOTIDE SEQUENCE [LARGE SCALE GENOMIC DNA]</scope>
    <source>
        <strain evidence="1 2">HPS412</strain>
    </source>
</reference>
<dbReference type="Pfam" id="PF11041">
    <property type="entry name" value="Phage_Wedge1"/>
    <property type="match status" value="1"/>
</dbReference>
<dbReference type="EMBL" id="CP041334">
    <property type="protein sequence ID" value="QKY73307.1"/>
    <property type="molecule type" value="Genomic_DNA"/>
</dbReference>
<organism evidence="1 2">
    <name type="scientific">Glaesserella parasuis</name>
    <name type="common">Haemophilus parasuis</name>
    <dbReference type="NCBI Taxonomy" id="738"/>
    <lineage>
        <taxon>Bacteria</taxon>
        <taxon>Pseudomonadati</taxon>
        <taxon>Pseudomonadota</taxon>
        <taxon>Gammaproteobacteria</taxon>
        <taxon>Pasteurellales</taxon>
        <taxon>Pasteurellaceae</taxon>
        <taxon>Glaesserella</taxon>
    </lineage>
</organism>
<evidence type="ECO:0000313" key="2">
    <source>
        <dbReference type="Proteomes" id="UP000509790"/>
    </source>
</evidence>
<dbReference type="RefSeq" id="WP_005713594.1">
    <property type="nucleotide sequence ID" value="NZ_CP009237.1"/>
</dbReference>
<evidence type="ECO:0000313" key="1">
    <source>
        <dbReference type="EMBL" id="QKY73307.1"/>
    </source>
</evidence>